<organism evidence="3 4">
    <name type="scientific">Paraphaeosphaeria minitans</name>
    <dbReference type="NCBI Taxonomy" id="565426"/>
    <lineage>
        <taxon>Eukaryota</taxon>
        <taxon>Fungi</taxon>
        <taxon>Dikarya</taxon>
        <taxon>Ascomycota</taxon>
        <taxon>Pezizomycotina</taxon>
        <taxon>Dothideomycetes</taxon>
        <taxon>Pleosporomycetidae</taxon>
        <taxon>Pleosporales</taxon>
        <taxon>Massarineae</taxon>
        <taxon>Didymosphaeriaceae</taxon>
        <taxon>Paraphaeosphaeria</taxon>
    </lineage>
</organism>
<dbReference type="EMBL" id="WJXW01000003">
    <property type="protein sequence ID" value="KAF9737898.1"/>
    <property type="molecule type" value="Genomic_DNA"/>
</dbReference>
<feature type="compositionally biased region" description="Acidic residues" evidence="1">
    <location>
        <begin position="582"/>
        <end position="602"/>
    </location>
</feature>
<keyword evidence="4" id="KW-1185">Reference proteome</keyword>
<dbReference type="OrthoDB" id="2342176at2759"/>
<keyword evidence="2" id="KW-0732">Signal</keyword>
<evidence type="ECO:0000313" key="4">
    <source>
        <dbReference type="Proteomes" id="UP000756921"/>
    </source>
</evidence>
<dbReference type="PANTHER" id="PTHR36182">
    <property type="entry name" value="PROTEIN, PUTATIVE (AFU_ORTHOLOGUE AFUA_6G10930)-RELATED"/>
    <property type="match status" value="1"/>
</dbReference>
<gene>
    <name evidence="3" type="ORF">PMIN01_03181</name>
</gene>
<feature type="region of interest" description="Disordered" evidence="1">
    <location>
        <begin position="26"/>
        <end position="47"/>
    </location>
</feature>
<accession>A0A9P6GM38</accession>
<comment type="caution">
    <text evidence="3">The sequence shown here is derived from an EMBL/GenBank/DDBJ whole genome shotgun (WGS) entry which is preliminary data.</text>
</comment>
<evidence type="ECO:0000256" key="1">
    <source>
        <dbReference type="SAM" id="MobiDB-lite"/>
    </source>
</evidence>
<dbReference type="PANTHER" id="PTHR36182:SF1">
    <property type="entry name" value="PROTEIN, PUTATIVE (AFU_ORTHOLOGUE AFUA_6G10930)-RELATED"/>
    <property type="match status" value="1"/>
</dbReference>
<sequence length="644" mass="67464">MPRHTSLRTLCALPLLIPGALAHMQMQEPSPLRDPHSNRTAEPKDYNILTPLHPDGSDFACKGYQWNTPLTTVAQYQAGKTYPLRLMGGATHGGGSCQISLSCDYTHFNVIKSMEGNCPIEKEYEFTIPNDVPTAEKCLLAWTWFNKIGNREMYMNCAVVDLIGASSSSSPRQRTSTKASSAAVAQAALSLYPDLYVANLKSVNDCATKETVDVVFDNPGSDVVYGDGLSASSSRIMRRKGSCSGVGRTAAGSSSSDSSSSGASAGSAGSSDSGSTSFSSGSSAGQDGMWHPDQKNAGSGSSSSGSSGSSSSGSSGSSSSSGNSGSSASSGGSTGGDDGMWHPEKYGGAASSGNSGSSSSSSGSMGGNDGQWHPDVGSSSGGSAQSHPMAMNSGSSSGGSSSNAGKSSSGKSNPSSASHKAPMTNVEKELAAYLESIGEGDHTYSVSHSERENVPSPKKGKHSPRVGTQRTSAGEFSKYRPDQGSDPNFRTQQIHSREPPDDEEPTGAPNAPDYDFINHQAKASSDDSDSDDDSRHSSRPKDHTKTPSFEVEESSSDAANRENYGEYDDIDALPDFLKDIIGDFDDDDYTSDDEYASDDESDGFSGIYDRQKVEKKKHSSFSKSKKAKHSKTKTSKWMAAIVLN</sequence>
<feature type="compositionally biased region" description="Polar residues" evidence="1">
    <location>
        <begin position="485"/>
        <end position="494"/>
    </location>
</feature>
<protein>
    <recommendedName>
        <fullName evidence="5">Lytic polysaccharide monooxygenase</fullName>
    </recommendedName>
</protein>
<feature type="compositionally biased region" description="Low complexity" evidence="1">
    <location>
        <begin position="298"/>
        <end position="331"/>
    </location>
</feature>
<feature type="compositionally biased region" description="Basic and acidic residues" evidence="1">
    <location>
        <begin position="533"/>
        <end position="545"/>
    </location>
</feature>
<feature type="chain" id="PRO_5040232274" description="Lytic polysaccharide monooxygenase" evidence="2">
    <location>
        <begin position="23"/>
        <end position="644"/>
    </location>
</feature>
<feature type="compositionally biased region" description="Low complexity" evidence="1">
    <location>
        <begin position="393"/>
        <end position="418"/>
    </location>
</feature>
<dbReference type="AlphaFoldDB" id="A0A9P6GM38"/>
<feature type="compositionally biased region" description="Low complexity" evidence="1">
    <location>
        <begin position="347"/>
        <end position="363"/>
    </location>
</feature>
<proteinExistence type="predicted"/>
<evidence type="ECO:0000313" key="3">
    <source>
        <dbReference type="EMBL" id="KAF9737898.1"/>
    </source>
</evidence>
<reference evidence="3" key="1">
    <citation type="journal article" date="2020" name="Mol. Plant Microbe Interact.">
        <title>Genome Sequence of the Biocontrol Agent Coniothyrium minitans strain Conio (IMI 134523).</title>
        <authorList>
            <person name="Patel D."/>
            <person name="Shittu T.A."/>
            <person name="Baroncelli R."/>
            <person name="Muthumeenakshi S."/>
            <person name="Osborne T.H."/>
            <person name="Janganan T.K."/>
            <person name="Sreenivasaprasad S."/>
        </authorList>
    </citation>
    <scope>NUCLEOTIDE SEQUENCE</scope>
    <source>
        <strain evidence="3">Conio</strain>
    </source>
</reference>
<feature type="compositionally biased region" description="Low complexity" evidence="1">
    <location>
        <begin position="249"/>
        <end position="285"/>
    </location>
</feature>
<dbReference type="Proteomes" id="UP000756921">
    <property type="component" value="Unassembled WGS sequence"/>
</dbReference>
<feature type="signal peptide" evidence="2">
    <location>
        <begin position="1"/>
        <end position="22"/>
    </location>
</feature>
<feature type="compositionally biased region" description="Basic residues" evidence="1">
    <location>
        <begin position="613"/>
        <end position="634"/>
    </location>
</feature>
<evidence type="ECO:0008006" key="5">
    <source>
        <dbReference type="Google" id="ProtNLM"/>
    </source>
</evidence>
<dbReference type="Gene3D" id="2.70.50.70">
    <property type="match status" value="1"/>
</dbReference>
<feature type="compositionally biased region" description="Basic and acidic residues" evidence="1">
    <location>
        <begin position="31"/>
        <end position="45"/>
    </location>
</feature>
<name>A0A9P6GM38_9PLEO</name>
<feature type="compositionally biased region" description="Polar residues" evidence="1">
    <location>
        <begin position="377"/>
        <end position="386"/>
    </location>
</feature>
<evidence type="ECO:0000256" key="2">
    <source>
        <dbReference type="SAM" id="SignalP"/>
    </source>
</evidence>
<feature type="region of interest" description="Disordered" evidence="1">
    <location>
        <begin position="236"/>
        <end position="637"/>
    </location>
</feature>